<dbReference type="EMBL" id="VSRR010000539">
    <property type="protein sequence ID" value="MPC16802.1"/>
    <property type="molecule type" value="Genomic_DNA"/>
</dbReference>
<feature type="transmembrane region" description="Helical" evidence="1">
    <location>
        <begin position="274"/>
        <end position="297"/>
    </location>
</feature>
<reference evidence="2 3" key="1">
    <citation type="submission" date="2019-05" db="EMBL/GenBank/DDBJ databases">
        <title>Another draft genome of Portunus trituberculatus and its Hox gene families provides insights of decapod evolution.</title>
        <authorList>
            <person name="Jeong J.-H."/>
            <person name="Song I."/>
            <person name="Kim S."/>
            <person name="Choi T."/>
            <person name="Kim D."/>
            <person name="Ryu S."/>
            <person name="Kim W."/>
        </authorList>
    </citation>
    <scope>NUCLEOTIDE SEQUENCE [LARGE SCALE GENOMIC DNA]</scope>
    <source>
        <tissue evidence="2">Muscle</tissue>
    </source>
</reference>
<keyword evidence="1" id="KW-0812">Transmembrane</keyword>
<feature type="transmembrane region" description="Helical" evidence="1">
    <location>
        <begin position="119"/>
        <end position="139"/>
    </location>
</feature>
<keyword evidence="1" id="KW-0472">Membrane</keyword>
<proteinExistence type="predicted"/>
<evidence type="ECO:0000313" key="2">
    <source>
        <dbReference type="EMBL" id="MPC16802.1"/>
    </source>
</evidence>
<feature type="transmembrane region" description="Helical" evidence="1">
    <location>
        <begin position="342"/>
        <end position="368"/>
    </location>
</feature>
<dbReference type="OrthoDB" id="6020333at2759"/>
<name>A0A5B7D693_PORTR</name>
<comment type="caution">
    <text evidence="2">The sequence shown here is derived from an EMBL/GenBank/DDBJ whole genome shotgun (WGS) entry which is preliminary data.</text>
</comment>
<feature type="transmembrane region" description="Helical" evidence="1">
    <location>
        <begin position="173"/>
        <end position="194"/>
    </location>
</feature>
<evidence type="ECO:0000313" key="3">
    <source>
        <dbReference type="Proteomes" id="UP000324222"/>
    </source>
</evidence>
<feature type="transmembrane region" description="Helical" evidence="1">
    <location>
        <begin position="469"/>
        <end position="489"/>
    </location>
</feature>
<dbReference type="AlphaFoldDB" id="A0A5B7D693"/>
<accession>A0A5B7D693</accession>
<feature type="transmembrane region" description="Helical" evidence="1">
    <location>
        <begin position="388"/>
        <end position="411"/>
    </location>
</feature>
<dbReference type="PANTHER" id="PTHR38337">
    <property type="entry name" value="AGAP010540-PA"/>
    <property type="match status" value="1"/>
</dbReference>
<protein>
    <submittedName>
        <fullName evidence="2">Uncharacterized protein</fullName>
    </submittedName>
</protein>
<dbReference type="PANTHER" id="PTHR38337:SF1">
    <property type="entry name" value="GUSTATORY RECEPTOR"/>
    <property type="match status" value="1"/>
</dbReference>
<evidence type="ECO:0000256" key="1">
    <source>
        <dbReference type="SAM" id="Phobius"/>
    </source>
</evidence>
<keyword evidence="1" id="KW-1133">Transmembrane helix</keyword>
<gene>
    <name evidence="2" type="ORF">E2C01_009639</name>
</gene>
<keyword evidence="3" id="KW-1185">Reference proteome</keyword>
<dbReference type="Proteomes" id="UP000324222">
    <property type="component" value="Unassembled WGS sequence"/>
</dbReference>
<organism evidence="2 3">
    <name type="scientific">Portunus trituberculatus</name>
    <name type="common">Swimming crab</name>
    <name type="synonym">Neptunus trituberculatus</name>
    <dbReference type="NCBI Taxonomy" id="210409"/>
    <lineage>
        <taxon>Eukaryota</taxon>
        <taxon>Metazoa</taxon>
        <taxon>Ecdysozoa</taxon>
        <taxon>Arthropoda</taxon>
        <taxon>Crustacea</taxon>
        <taxon>Multicrustacea</taxon>
        <taxon>Malacostraca</taxon>
        <taxon>Eumalacostraca</taxon>
        <taxon>Eucarida</taxon>
        <taxon>Decapoda</taxon>
        <taxon>Pleocyemata</taxon>
        <taxon>Brachyura</taxon>
        <taxon>Eubrachyura</taxon>
        <taxon>Portunoidea</taxon>
        <taxon>Portunidae</taxon>
        <taxon>Portuninae</taxon>
        <taxon>Portunus</taxon>
    </lineage>
</organism>
<sequence length="490" mass="55584">MVVSSPHLCHDLEVTSMIVRGQGAREREADPGRASVRIAAIPSTSLGADALTSSDDIFSNEAVMIGECDGESHNTAATLHYCRRRILRPRDIISSILGYRQWNKDGANNQTPCMQTFNFLYFVLFFTCLGFGPVLQYNVCLKRDQGIGNQYTRSQNVSSNGHEEIQWCSGSLMFVYVVPSLLFIFAYLVTCVVLRFGETEHLQTLLERVYLLASCSPWELTKQRRIWCTFVVWLVAGLVCLVWSLASMLLHVAAASHIPYSFIIPRTKSDKVGLWVASLGVLWLQDIVVVMSVLLYCTQCHLLSQLLQLTRTAIYQGDSSLIIIKKQVEETSRFLRHLNQELGLSVGLFLCLLGFRVTTGAISLFYYLRLYIHPEKMVWKWGGQESQQTFHLLALVFNLLPWLVLTVLPLCTAARVSSNYRALNKAGSQLHGRPFGYQSTPQQDLDSFLLYVTSLHLHAKILWIPVRTYFLVSVFVIFVMSFIILSYLYF</sequence>
<feature type="transmembrane region" description="Helical" evidence="1">
    <location>
        <begin position="230"/>
        <end position="254"/>
    </location>
</feature>